<protein>
    <submittedName>
        <fullName evidence="5">NUDIX domain-containing protein</fullName>
    </submittedName>
</protein>
<dbReference type="RefSeq" id="WP_311660333.1">
    <property type="nucleotide sequence ID" value="NZ_JAVREX010000013.1"/>
</dbReference>
<dbReference type="SUPFAM" id="SSF55811">
    <property type="entry name" value="Nudix"/>
    <property type="match status" value="1"/>
</dbReference>
<evidence type="ECO:0000256" key="1">
    <source>
        <dbReference type="ARBA" id="ARBA00022801"/>
    </source>
</evidence>
<organism evidence="5 6">
    <name type="scientific">Streptomyces salyersiae</name>
    <dbReference type="NCBI Taxonomy" id="3075530"/>
    <lineage>
        <taxon>Bacteria</taxon>
        <taxon>Bacillati</taxon>
        <taxon>Actinomycetota</taxon>
        <taxon>Actinomycetes</taxon>
        <taxon>Kitasatosporales</taxon>
        <taxon>Streptomycetaceae</taxon>
        <taxon>Streptomyces</taxon>
    </lineage>
</organism>
<dbReference type="InterPro" id="IPR020476">
    <property type="entry name" value="Nudix_hydrolase"/>
</dbReference>
<dbReference type="Proteomes" id="UP001183777">
    <property type="component" value="Unassembled WGS sequence"/>
</dbReference>
<name>A0ABU2RQR5_9ACTN</name>
<evidence type="ECO:0000256" key="2">
    <source>
        <dbReference type="SAM" id="MobiDB-lite"/>
    </source>
</evidence>
<dbReference type="EMBL" id="JAVREX010000013">
    <property type="protein sequence ID" value="MDT0431185.1"/>
    <property type="molecule type" value="Genomic_DNA"/>
</dbReference>
<comment type="caution">
    <text evidence="5">The sequence shown here is derived from an EMBL/GenBank/DDBJ whole genome shotgun (WGS) entry which is preliminary data.</text>
</comment>
<feature type="transmembrane region" description="Helical" evidence="3">
    <location>
        <begin position="153"/>
        <end position="179"/>
    </location>
</feature>
<dbReference type="InterPro" id="IPR015797">
    <property type="entry name" value="NUDIX_hydrolase-like_dom_sf"/>
</dbReference>
<reference evidence="6" key="1">
    <citation type="submission" date="2023-07" db="EMBL/GenBank/DDBJ databases">
        <title>30 novel species of actinomycetes from the DSMZ collection.</title>
        <authorList>
            <person name="Nouioui I."/>
        </authorList>
    </citation>
    <scope>NUCLEOTIDE SEQUENCE [LARGE SCALE GENOMIC DNA]</scope>
    <source>
        <strain evidence="6">DSM 41770</strain>
    </source>
</reference>
<evidence type="ECO:0000259" key="4">
    <source>
        <dbReference type="PROSITE" id="PS51462"/>
    </source>
</evidence>
<gene>
    <name evidence="5" type="ORF">RM649_26530</name>
</gene>
<dbReference type="Pfam" id="PF00293">
    <property type="entry name" value="NUDIX"/>
    <property type="match status" value="1"/>
</dbReference>
<dbReference type="PRINTS" id="PR00502">
    <property type="entry name" value="NUDIXFAMILY"/>
</dbReference>
<feature type="region of interest" description="Disordered" evidence="2">
    <location>
        <begin position="1"/>
        <end position="23"/>
    </location>
</feature>
<sequence>MGRHDGQEYWTLPGGGAEPGQSPEDAVIREVAEGTGPEEAVLAPRAPYLGTTSELAPRYVVEGDGLHLASWLMSTSRMPAPAPGTTAPPSSGSRRFVGRLCAAVTLLPRGILAVGAAAAGRADAGRAFLGAGTGSGGRMESTRPGGARVTGHAVLTVLMGALSLVLAALFVLAVARGALYGFVDQGPYDTSWGGPSRAGAWLVHFAAATPAGCAALAAMYGIAGLQRRMTAPQRGERGVRWALPTALVCAPAGTLFVIAFVRQLP</sequence>
<keyword evidence="1" id="KW-0378">Hydrolase</keyword>
<feature type="transmembrane region" description="Helical" evidence="3">
    <location>
        <begin position="199"/>
        <end position="220"/>
    </location>
</feature>
<accession>A0ABU2RQR5</accession>
<evidence type="ECO:0000256" key="3">
    <source>
        <dbReference type="SAM" id="Phobius"/>
    </source>
</evidence>
<keyword evidence="3" id="KW-1133">Transmembrane helix</keyword>
<feature type="domain" description="Nudix hydrolase" evidence="4">
    <location>
        <begin position="1"/>
        <end position="102"/>
    </location>
</feature>
<dbReference type="Gene3D" id="3.90.79.10">
    <property type="entry name" value="Nucleoside Triphosphate Pyrophosphohydrolase"/>
    <property type="match status" value="1"/>
</dbReference>
<proteinExistence type="predicted"/>
<evidence type="ECO:0000313" key="5">
    <source>
        <dbReference type="EMBL" id="MDT0431185.1"/>
    </source>
</evidence>
<keyword evidence="3" id="KW-0812">Transmembrane</keyword>
<dbReference type="InterPro" id="IPR000086">
    <property type="entry name" value="NUDIX_hydrolase_dom"/>
</dbReference>
<feature type="transmembrane region" description="Helical" evidence="3">
    <location>
        <begin position="241"/>
        <end position="261"/>
    </location>
</feature>
<dbReference type="PROSITE" id="PS51462">
    <property type="entry name" value="NUDIX"/>
    <property type="match status" value="1"/>
</dbReference>
<evidence type="ECO:0000313" key="6">
    <source>
        <dbReference type="Proteomes" id="UP001183777"/>
    </source>
</evidence>
<keyword evidence="6" id="KW-1185">Reference proteome</keyword>
<keyword evidence="3" id="KW-0472">Membrane</keyword>